<gene>
    <name evidence="3" type="ORF">ACFFVI_12765</name>
</gene>
<keyword evidence="1" id="KW-0472">Membrane</keyword>
<evidence type="ECO:0000313" key="3">
    <source>
        <dbReference type="EMBL" id="MFB9377840.1"/>
    </source>
</evidence>
<feature type="domain" description="Phosphatidic acid phosphatase type 2/haloperoxidase" evidence="2">
    <location>
        <begin position="71"/>
        <end position="182"/>
    </location>
</feature>
<dbReference type="PANTHER" id="PTHR14969">
    <property type="entry name" value="SPHINGOSINE-1-PHOSPHATE PHOSPHOHYDROLASE"/>
    <property type="match status" value="1"/>
</dbReference>
<dbReference type="Proteomes" id="UP001589748">
    <property type="component" value="Unassembled WGS sequence"/>
</dbReference>
<dbReference type="InterPro" id="IPR036938">
    <property type="entry name" value="PAP2/HPO_sf"/>
</dbReference>
<reference evidence="3 4" key="1">
    <citation type="submission" date="2024-09" db="EMBL/GenBank/DDBJ databases">
        <authorList>
            <person name="Sun Q."/>
            <person name="Mori K."/>
        </authorList>
    </citation>
    <scope>NUCLEOTIDE SEQUENCE [LARGE SCALE GENOMIC DNA]</scope>
    <source>
        <strain evidence="3 4">TISTR 1856</strain>
    </source>
</reference>
<dbReference type="InterPro" id="IPR000326">
    <property type="entry name" value="PAP2/HPO"/>
</dbReference>
<feature type="transmembrane region" description="Helical" evidence="1">
    <location>
        <begin position="167"/>
        <end position="185"/>
    </location>
</feature>
<feature type="transmembrane region" description="Helical" evidence="1">
    <location>
        <begin position="138"/>
        <end position="161"/>
    </location>
</feature>
<protein>
    <submittedName>
        <fullName evidence="3">Phosphatase PAP2 family protein</fullName>
    </submittedName>
</protein>
<dbReference type="EMBL" id="JBHMDM010000007">
    <property type="protein sequence ID" value="MFB9377840.1"/>
    <property type="molecule type" value="Genomic_DNA"/>
</dbReference>
<dbReference type="SMART" id="SM00014">
    <property type="entry name" value="acidPPc"/>
    <property type="match status" value="1"/>
</dbReference>
<feature type="transmembrane region" description="Helical" evidence="1">
    <location>
        <begin position="111"/>
        <end position="129"/>
    </location>
</feature>
<dbReference type="RefSeq" id="WP_380137794.1">
    <property type="nucleotide sequence ID" value="NZ_JBHLUI010000008.1"/>
</dbReference>
<evidence type="ECO:0000256" key="1">
    <source>
        <dbReference type="SAM" id="Phobius"/>
    </source>
</evidence>
<dbReference type="Gene3D" id="1.20.144.10">
    <property type="entry name" value="Phosphatidic acid phosphatase type 2/haloperoxidase"/>
    <property type="match status" value="1"/>
</dbReference>
<dbReference type="PANTHER" id="PTHR14969:SF13">
    <property type="entry name" value="AT30094P"/>
    <property type="match status" value="1"/>
</dbReference>
<dbReference type="SUPFAM" id="SSF48317">
    <property type="entry name" value="Acid phosphatase/Vanadium-dependent haloperoxidase"/>
    <property type="match status" value="1"/>
</dbReference>
<comment type="caution">
    <text evidence="3">The sequence shown here is derived from an EMBL/GenBank/DDBJ whole genome shotgun (WGS) entry which is preliminary data.</text>
</comment>
<keyword evidence="4" id="KW-1185">Reference proteome</keyword>
<proteinExistence type="predicted"/>
<keyword evidence="1" id="KW-1133">Transmembrane helix</keyword>
<feature type="transmembrane region" description="Helical" evidence="1">
    <location>
        <begin position="70"/>
        <end position="91"/>
    </location>
</feature>
<keyword evidence="1" id="KW-0812">Transmembrane</keyword>
<evidence type="ECO:0000259" key="2">
    <source>
        <dbReference type="SMART" id="SM00014"/>
    </source>
</evidence>
<name>A0ABV5LUV1_9ACTN</name>
<dbReference type="Pfam" id="PF01569">
    <property type="entry name" value="PAP2"/>
    <property type="match status" value="1"/>
</dbReference>
<accession>A0ABV5LUV1</accession>
<organism evidence="3 4">
    <name type="scientific">Kineococcus gynurae</name>
    <dbReference type="NCBI Taxonomy" id="452979"/>
    <lineage>
        <taxon>Bacteria</taxon>
        <taxon>Bacillati</taxon>
        <taxon>Actinomycetota</taxon>
        <taxon>Actinomycetes</taxon>
        <taxon>Kineosporiales</taxon>
        <taxon>Kineosporiaceae</taxon>
        <taxon>Kineococcus</taxon>
    </lineage>
</organism>
<sequence length="198" mass="20030">MLGLHLLVRSGVLAPVEVPLVGEAVGAALGAPRLTAVAQVVERATEPVVLYAVGLGAVVLAWSRGWRRPALVVLVAGVVGAVTSPVLKAIVDRVRPAVEAGLTTAGGGAFPSGHALASATVLGLLLLVLHPPRTRRSALLRGTGTVALLGLVGVDRVWLGAHWPSDVLAGWLLGLAIVLTARAVLGPRPASGDRAAGR</sequence>
<evidence type="ECO:0000313" key="4">
    <source>
        <dbReference type="Proteomes" id="UP001589748"/>
    </source>
</evidence>
<feature type="transmembrane region" description="Helical" evidence="1">
    <location>
        <begin position="48"/>
        <end position="63"/>
    </location>
</feature>